<dbReference type="AlphaFoldDB" id="A0A9N9JQK6"/>
<keyword evidence="1" id="KW-0175">Coiled coil</keyword>
<dbReference type="OrthoDB" id="2356492at2759"/>
<feature type="non-terminal residue" evidence="2">
    <location>
        <position position="314"/>
    </location>
</feature>
<evidence type="ECO:0000313" key="2">
    <source>
        <dbReference type="EMBL" id="CAG8787693.1"/>
    </source>
</evidence>
<dbReference type="Proteomes" id="UP000789759">
    <property type="component" value="Unassembled WGS sequence"/>
</dbReference>
<accession>A0A9N9JQK6</accession>
<dbReference type="EMBL" id="CAJVQA010025986">
    <property type="protein sequence ID" value="CAG8787693.1"/>
    <property type="molecule type" value="Genomic_DNA"/>
</dbReference>
<evidence type="ECO:0000313" key="3">
    <source>
        <dbReference type="Proteomes" id="UP000789759"/>
    </source>
</evidence>
<comment type="caution">
    <text evidence="2">The sequence shown here is derived from an EMBL/GenBank/DDBJ whole genome shotgun (WGS) entry which is preliminary data.</text>
</comment>
<feature type="coiled-coil region" evidence="1">
    <location>
        <begin position="151"/>
        <end position="201"/>
    </location>
</feature>
<feature type="non-terminal residue" evidence="2">
    <location>
        <position position="1"/>
    </location>
</feature>
<sequence length="314" mass="35620">PQALSEIHAQKSNSIIIKNYFNKLNKIIQDNLLTLNCIWNMNETGFVIASASDDYISSLIIYKGICAISGLSNDALFITVIETRIDNIIKEYLATLIKLNRFIRSTISSQKTKNPEITAGSSSRTAILKTIPIEEEIRNNATAQKHIASSKEIAEKKIKELEQIYNFTSDLQLLHDLYNRIKSLRTDIQSHEKKMQKLKRNAEYQSKCHSKKTKAIVERQEYRSADARRRKKAIKVRIAHHHPAWIAVAGVLHNETKYHPDGHYCLASVKGARQFAQTFAEFSVIISQDDKAKISLGIAAVGRTFHTLQSSFQP</sequence>
<protein>
    <submittedName>
        <fullName evidence="2">23602_t:CDS:1</fullName>
    </submittedName>
</protein>
<proteinExistence type="predicted"/>
<name>A0A9N9JQK6_9GLOM</name>
<reference evidence="2" key="1">
    <citation type="submission" date="2021-06" db="EMBL/GenBank/DDBJ databases">
        <authorList>
            <person name="Kallberg Y."/>
            <person name="Tangrot J."/>
            <person name="Rosling A."/>
        </authorList>
    </citation>
    <scope>NUCLEOTIDE SEQUENCE</scope>
    <source>
        <strain evidence="2">FL966</strain>
    </source>
</reference>
<organism evidence="2 3">
    <name type="scientific">Cetraspora pellucida</name>
    <dbReference type="NCBI Taxonomy" id="1433469"/>
    <lineage>
        <taxon>Eukaryota</taxon>
        <taxon>Fungi</taxon>
        <taxon>Fungi incertae sedis</taxon>
        <taxon>Mucoromycota</taxon>
        <taxon>Glomeromycotina</taxon>
        <taxon>Glomeromycetes</taxon>
        <taxon>Diversisporales</taxon>
        <taxon>Gigasporaceae</taxon>
        <taxon>Cetraspora</taxon>
    </lineage>
</organism>
<gene>
    <name evidence="2" type="ORF">CPELLU_LOCUS16804</name>
</gene>
<keyword evidence="3" id="KW-1185">Reference proteome</keyword>
<evidence type="ECO:0000256" key="1">
    <source>
        <dbReference type="SAM" id="Coils"/>
    </source>
</evidence>